<comment type="pathway">
    <text evidence="7">Protein modification; lipoprotein biosynthesis (diacylglyceryl transfer).</text>
</comment>
<comment type="catalytic activity">
    <reaction evidence="7">
        <text>L-cysteinyl-[prolipoprotein] + a 1,2-diacyl-sn-glycero-3-phospho-(1'-sn-glycerol) = an S-1,2-diacyl-sn-glyceryl-L-cysteinyl-[prolipoprotein] + sn-glycerol 1-phosphate + H(+)</text>
        <dbReference type="Rhea" id="RHEA:56712"/>
        <dbReference type="Rhea" id="RHEA-COMP:14679"/>
        <dbReference type="Rhea" id="RHEA-COMP:14680"/>
        <dbReference type="ChEBI" id="CHEBI:15378"/>
        <dbReference type="ChEBI" id="CHEBI:29950"/>
        <dbReference type="ChEBI" id="CHEBI:57685"/>
        <dbReference type="ChEBI" id="CHEBI:64716"/>
        <dbReference type="ChEBI" id="CHEBI:140658"/>
        <dbReference type="EC" id="2.5.1.145"/>
    </reaction>
</comment>
<protein>
    <recommendedName>
        <fullName evidence="7">Phosphatidylglycerol--prolipoprotein diacylglyceryl transferase</fullName>
        <ecNumber evidence="7">2.5.1.145</ecNumber>
    </recommendedName>
</protein>
<dbReference type="UniPathway" id="UPA00664"/>
<dbReference type="GO" id="GO:0005886">
    <property type="term" value="C:plasma membrane"/>
    <property type="evidence" value="ECO:0007669"/>
    <property type="project" value="UniProtKB-SubCell"/>
</dbReference>
<feature type="transmembrane region" description="Helical" evidence="7">
    <location>
        <begin position="20"/>
        <end position="39"/>
    </location>
</feature>
<dbReference type="HAMAP" id="MF_01147">
    <property type="entry name" value="Lgt"/>
    <property type="match status" value="1"/>
</dbReference>
<dbReference type="GO" id="GO:0008961">
    <property type="term" value="F:phosphatidylglycerol-prolipoprotein diacylglyceryl transferase activity"/>
    <property type="evidence" value="ECO:0007669"/>
    <property type="project" value="UniProtKB-UniRule"/>
</dbReference>
<dbReference type="PANTHER" id="PTHR30589">
    <property type="entry name" value="PROLIPOPROTEIN DIACYLGLYCERYL TRANSFERASE"/>
    <property type="match status" value="1"/>
</dbReference>
<evidence type="ECO:0000256" key="6">
    <source>
        <dbReference type="ARBA" id="ARBA00023136"/>
    </source>
</evidence>
<feature type="transmembrane region" description="Helical" evidence="7">
    <location>
        <begin position="99"/>
        <end position="116"/>
    </location>
</feature>
<keyword evidence="4 7" id="KW-0812">Transmembrane</keyword>
<dbReference type="InterPro" id="IPR001640">
    <property type="entry name" value="Lgt"/>
</dbReference>
<keyword evidence="2 7" id="KW-1003">Cell membrane</keyword>
<feature type="transmembrane region" description="Helical" evidence="7">
    <location>
        <begin position="178"/>
        <end position="196"/>
    </location>
</feature>
<comment type="similarity">
    <text evidence="1 7">Belongs to the Lgt family.</text>
</comment>
<reference evidence="8 9" key="1">
    <citation type="submission" date="2019-03" db="EMBL/GenBank/DDBJ databases">
        <title>Draft genome of Gammaproteobacteria bacterium LSUCC0057, a member of the SAR92 clade.</title>
        <authorList>
            <person name="Lanclos V.C."/>
            <person name="Doiron C."/>
            <person name="Henson M.W."/>
            <person name="Thrash J.C."/>
        </authorList>
    </citation>
    <scope>NUCLEOTIDE SEQUENCE [LARGE SCALE GENOMIC DNA]</scope>
    <source>
        <strain evidence="8 9">LSUCC0057</strain>
    </source>
</reference>
<keyword evidence="6 7" id="KW-0472">Membrane</keyword>
<accession>A0A4Y8UKN9</accession>
<feature type="transmembrane region" description="Helical" evidence="7">
    <location>
        <begin position="240"/>
        <end position="262"/>
    </location>
</feature>
<dbReference type="EC" id="2.5.1.145" evidence="7"/>
<organism evidence="8 9">
    <name type="scientific">Gammaproteobacteria bacterium LSUCC0057</name>
    <dbReference type="NCBI Taxonomy" id="2559237"/>
    <lineage>
        <taxon>Bacteria</taxon>
        <taxon>Pseudomonadati</taxon>
        <taxon>Pseudomonadota</taxon>
        <taxon>Gammaproteobacteria</taxon>
        <taxon>Cellvibrionales</taxon>
        <taxon>Porticoccaceae</taxon>
        <taxon>SAR92 clade</taxon>
    </lineage>
</organism>
<evidence type="ECO:0000256" key="5">
    <source>
        <dbReference type="ARBA" id="ARBA00022989"/>
    </source>
</evidence>
<feature type="transmembrane region" description="Helical" evidence="7">
    <location>
        <begin position="123"/>
        <end position="143"/>
    </location>
</feature>
<sequence>MTSPLPYPAIDPVAFALGPLTVHWYGVMYLLAFACAWWLAVLQAQRPGAVVARAAVDDLIVWGAWGVILGGRIGYVVFYNASAWAADPLLIVKIWQGGMSFHGGLIGVVVALLSYARKHGISAVALFDFAAPLVPTGLLFGRLGNFIGQELWGRPTDVSWAMVFPRDPLQLPRHPSQLYEAFLEGAVLFVLLWWFASKPRLRGQVGGLFLFGYGVARFSVEFVREPDAHIAANSGWIAGLQWMTRGQWLCLPMIVIGLWLLASTRRGKAWLQ</sequence>
<evidence type="ECO:0000313" key="8">
    <source>
        <dbReference type="EMBL" id="TFH67853.1"/>
    </source>
</evidence>
<dbReference type="GO" id="GO:0042158">
    <property type="term" value="P:lipoprotein biosynthetic process"/>
    <property type="evidence" value="ECO:0007669"/>
    <property type="project" value="UniProtKB-UniRule"/>
</dbReference>
<evidence type="ECO:0000313" key="9">
    <source>
        <dbReference type="Proteomes" id="UP000298133"/>
    </source>
</evidence>
<evidence type="ECO:0000256" key="1">
    <source>
        <dbReference type="ARBA" id="ARBA00007150"/>
    </source>
</evidence>
<keyword evidence="3 7" id="KW-0808">Transferase</keyword>
<feature type="binding site" evidence="7">
    <location>
        <position position="142"/>
    </location>
    <ligand>
        <name>a 1,2-diacyl-sn-glycero-3-phospho-(1'-sn-glycerol)</name>
        <dbReference type="ChEBI" id="CHEBI:64716"/>
    </ligand>
</feature>
<proteinExistence type="inferred from homology"/>
<evidence type="ECO:0000256" key="4">
    <source>
        <dbReference type="ARBA" id="ARBA00022692"/>
    </source>
</evidence>
<evidence type="ECO:0000256" key="2">
    <source>
        <dbReference type="ARBA" id="ARBA00022475"/>
    </source>
</evidence>
<keyword evidence="8" id="KW-0449">Lipoprotein</keyword>
<dbReference type="AlphaFoldDB" id="A0A4Y8UKN9"/>
<comment type="subcellular location">
    <subcellularLocation>
        <location evidence="7">Cell membrane</location>
        <topology evidence="7">Multi-pass membrane protein</topology>
    </subcellularLocation>
</comment>
<dbReference type="NCBIfam" id="TIGR00544">
    <property type="entry name" value="lgt"/>
    <property type="match status" value="1"/>
</dbReference>
<dbReference type="Proteomes" id="UP000298133">
    <property type="component" value="Unassembled WGS sequence"/>
</dbReference>
<evidence type="ECO:0000256" key="7">
    <source>
        <dbReference type="HAMAP-Rule" id="MF_01147"/>
    </source>
</evidence>
<dbReference type="OrthoDB" id="871140at2"/>
<gene>
    <name evidence="7" type="primary">lgt</name>
    <name evidence="8" type="ORF">E3W66_06300</name>
</gene>
<dbReference type="Pfam" id="PF01790">
    <property type="entry name" value="LGT"/>
    <property type="match status" value="1"/>
</dbReference>
<feature type="transmembrane region" description="Helical" evidence="7">
    <location>
        <begin position="203"/>
        <end position="220"/>
    </location>
</feature>
<keyword evidence="5 7" id="KW-1133">Transmembrane helix</keyword>
<dbReference type="PANTHER" id="PTHR30589:SF0">
    <property type="entry name" value="PHOSPHATIDYLGLYCEROL--PROLIPOPROTEIN DIACYLGLYCERYL TRANSFERASE"/>
    <property type="match status" value="1"/>
</dbReference>
<comment type="caution">
    <text evidence="8">The sequence shown here is derived from an EMBL/GenBank/DDBJ whole genome shotgun (WGS) entry which is preliminary data.</text>
</comment>
<evidence type="ECO:0000256" key="3">
    <source>
        <dbReference type="ARBA" id="ARBA00022679"/>
    </source>
</evidence>
<comment type="function">
    <text evidence="7">Catalyzes the transfer of the diacylglyceryl group from phosphatidylglycerol to the sulfhydryl group of the N-terminal cysteine of a prolipoprotein, the first step in the formation of mature lipoproteins.</text>
</comment>
<dbReference type="PROSITE" id="PS01311">
    <property type="entry name" value="LGT"/>
    <property type="match status" value="1"/>
</dbReference>
<feature type="transmembrane region" description="Helical" evidence="7">
    <location>
        <begin position="59"/>
        <end position="79"/>
    </location>
</feature>
<dbReference type="EMBL" id="SPIA01000002">
    <property type="protein sequence ID" value="TFH67853.1"/>
    <property type="molecule type" value="Genomic_DNA"/>
</dbReference>
<name>A0A4Y8UKN9_9GAMM</name>
<keyword evidence="9" id="KW-1185">Reference proteome</keyword>